<accession>A0A1S1NVA1</accession>
<dbReference type="EMBL" id="CP043420">
    <property type="protein sequence ID" value="QEL12526.1"/>
    <property type="molecule type" value="Genomic_DNA"/>
</dbReference>
<name>A0A1S1NVA1_9GAMM</name>
<protein>
    <submittedName>
        <fullName evidence="1">Uncharacterized protein</fullName>
    </submittedName>
</protein>
<dbReference type="OrthoDB" id="6064855at2"/>
<dbReference type="Proteomes" id="UP000322553">
    <property type="component" value="Chromosome"/>
</dbReference>
<sequence>MNERQMALEALRYDLRERLQLYRTHQPHEGETAPPGDNVMDQRATHVAQELARVEQALLRIAAGEGDYCGRCLMRLEGWQLTTDPCATLCAYCEARPNDDV</sequence>
<organism evidence="1 2">
    <name type="scientific">Kushneria phosphatilytica</name>
    <dbReference type="NCBI Taxonomy" id="657387"/>
    <lineage>
        <taxon>Bacteria</taxon>
        <taxon>Pseudomonadati</taxon>
        <taxon>Pseudomonadota</taxon>
        <taxon>Gammaproteobacteria</taxon>
        <taxon>Oceanospirillales</taxon>
        <taxon>Halomonadaceae</taxon>
        <taxon>Kushneria</taxon>
    </lineage>
</organism>
<dbReference type="RefSeq" id="WP_070980014.1">
    <property type="nucleotide sequence ID" value="NZ_CP043420.1"/>
</dbReference>
<reference evidence="1 2" key="1">
    <citation type="submission" date="2019-08" db="EMBL/GenBank/DDBJ databases">
        <title>Complete genome sequence of Kushneria sp. YCWA18, a halophilic phosphate-solubilizing bacterium isolated from Daqiao saltern in China.</title>
        <authorList>
            <person name="Du G.-X."/>
            <person name="Qu L.-Y."/>
        </authorList>
    </citation>
    <scope>NUCLEOTIDE SEQUENCE [LARGE SCALE GENOMIC DNA]</scope>
    <source>
        <strain evidence="1 2">YCWA18</strain>
    </source>
</reference>
<evidence type="ECO:0000313" key="1">
    <source>
        <dbReference type="EMBL" id="QEL12526.1"/>
    </source>
</evidence>
<proteinExistence type="predicted"/>
<dbReference type="KEGG" id="kuy:FY550_16180"/>
<dbReference type="AlphaFoldDB" id="A0A1S1NVA1"/>
<gene>
    <name evidence="1" type="ORF">FY550_16180</name>
</gene>
<dbReference type="Gene3D" id="1.20.120.910">
    <property type="entry name" value="DksA, coiled-coil domain"/>
    <property type="match status" value="1"/>
</dbReference>
<evidence type="ECO:0000313" key="2">
    <source>
        <dbReference type="Proteomes" id="UP000322553"/>
    </source>
</evidence>
<keyword evidence="2" id="KW-1185">Reference proteome</keyword>